<dbReference type="AlphaFoldDB" id="A0A162CML9"/>
<keyword evidence="1" id="KW-0560">Oxidoreductase</keyword>
<dbReference type="CDD" id="cd05327">
    <property type="entry name" value="retinol-DH_like_SDR_c_like"/>
    <property type="match status" value="1"/>
</dbReference>
<dbReference type="InterPro" id="IPR002347">
    <property type="entry name" value="SDR_fam"/>
</dbReference>
<dbReference type="OrthoDB" id="9809821at2"/>
<gene>
    <name evidence="3" type="ORF">AZF04_13915</name>
</gene>
<dbReference type="PANTHER" id="PTHR43157">
    <property type="entry name" value="PHOSPHATIDYLINOSITOL-GLYCAN BIOSYNTHESIS CLASS F PROTEIN-RELATED"/>
    <property type="match status" value="1"/>
</dbReference>
<name>A0A162CML9_9BACI</name>
<dbReference type="SUPFAM" id="SSF51735">
    <property type="entry name" value="NAD(P)-binding Rossmann-fold domains"/>
    <property type="match status" value="1"/>
</dbReference>
<evidence type="ECO:0000256" key="2">
    <source>
        <dbReference type="RuleBase" id="RU000363"/>
    </source>
</evidence>
<evidence type="ECO:0000313" key="4">
    <source>
        <dbReference type="Proteomes" id="UP000075806"/>
    </source>
</evidence>
<dbReference type="GO" id="GO:0016491">
    <property type="term" value="F:oxidoreductase activity"/>
    <property type="evidence" value="ECO:0007669"/>
    <property type="project" value="UniProtKB-KW"/>
</dbReference>
<dbReference type="EMBL" id="LTAO01000040">
    <property type="protein sequence ID" value="KYG25579.1"/>
    <property type="molecule type" value="Genomic_DNA"/>
</dbReference>
<evidence type="ECO:0000313" key="3">
    <source>
        <dbReference type="EMBL" id="KYG25579.1"/>
    </source>
</evidence>
<evidence type="ECO:0000256" key="1">
    <source>
        <dbReference type="ARBA" id="ARBA00023002"/>
    </source>
</evidence>
<dbReference type="Gene3D" id="3.40.50.720">
    <property type="entry name" value="NAD(P)-binding Rossmann-like Domain"/>
    <property type="match status" value="1"/>
</dbReference>
<sequence length="278" mass="30812">MNQKVIIITGANSGMGLATTISLAKKGATIIMACRSIERGKEALDQVKKESGSDSIIMLPCDLSSMESIRLFTQEVKEKYPSIDILINNAGVVTIKKEMTDDQFEMMLGVNHLGHFLLTNLLLNSLKKASDPRVINVSSGAYKAGRISLEDPFFHHRSFNVIKGYSQSKLANILFTKELAKREPTISTFSLHPGAVSTSLGVNRQNGFGRTIHKLLRPFFLTSEQGAETAIYLATEPNLTSMSGQYFYQTKPQTLQLKGNKEELATLLWDWSAKQVHL</sequence>
<dbReference type="RefSeq" id="WP_045488002.1">
    <property type="nucleotide sequence ID" value="NZ_LTAO01000040.1"/>
</dbReference>
<dbReference type="InterPro" id="IPR036291">
    <property type="entry name" value="NAD(P)-bd_dom_sf"/>
</dbReference>
<accession>A0A162CML9</accession>
<dbReference type="PANTHER" id="PTHR43157:SF31">
    <property type="entry name" value="PHOSPHATIDYLINOSITOL-GLYCAN BIOSYNTHESIS CLASS F PROTEIN"/>
    <property type="match status" value="1"/>
</dbReference>
<dbReference type="Pfam" id="PF00106">
    <property type="entry name" value="adh_short"/>
    <property type="match status" value="1"/>
</dbReference>
<comment type="similarity">
    <text evidence="2">Belongs to the short-chain dehydrogenases/reductases (SDR) family.</text>
</comment>
<protein>
    <submittedName>
        <fullName evidence="3">Short-chain dehydrogenase</fullName>
    </submittedName>
</protein>
<dbReference type="PRINTS" id="PR00080">
    <property type="entry name" value="SDRFAMILY"/>
</dbReference>
<reference evidence="3" key="1">
    <citation type="submission" date="2016-02" db="EMBL/GenBank/DDBJ databases">
        <title>Genome sequence of Bacillus trypoxylicola KCTC 13244(T).</title>
        <authorList>
            <person name="Jeong H."/>
            <person name="Park S.-H."/>
            <person name="Choi S.-K."/>
        </authorList>
    </citation>
    <scope>NUCLEOTIDE SEQUENCE [LARGE SCALE GENOMIC DNA]</scope>
    <source>
        <strain evidence="3">KCTC 13244</strain>
    </source>
</reference>
<dbReference type="PRINTS" id="PR00081">
    <property type="entry name" value="GDHRDH"/>
</dbReference>
<organism evidence="3 4">
    <name type="scientific">Alkalihalobacillus trypoxylicola</name>
    <dbReference type="NCBI Taxonomy" id="519424"/>
    <lineage>
        <taxon>Bacteria</taxon>
        <taxon>Bacillati</taxon>
        <taxon>Bacillota</taxon>
        <taxon>Bacilli</taxon>
        <taxon>Bacillales</taxon>
        <taxon>Bacillaceae</taxon>
        <taxon>Alkalihalobacillus</taxon>
    </lineage>
</organism>
<keyword evidence="4" id="KW-1185">Reference proteome</keyword>
<comment type="caution">
    <text evidence="3">The sequence shown here is derived from an EMBL/GenBank/DDBJ whole genome shotgun (WGS) entry which is preliminary data.</text>
</comment>
<proteinExistence type="inferred from homology"/>
<dbReference type="STRING" id="519424.AZF04_13915"/>
<dbReference type="Proteomes" id="UP000075806">
    <property type="component" value="Unassembled WGS sequence"/>
</dbReference>